<dbReference type="InterPro" id="IPR045087">
    <property type="entry name" value="Cu-oxidase_fam"/>
</dbReference>
<organism evidence="2 3">
    <name type="scientific">Phytophthora oleae</name>
    <dbReference type="NCBI Taxonomy" id="2107226"/>
    <lineage>
        <taxon>Eukaryota</taxon>
        <taxon>Sar</taxon>
        <taxon>Stramenopiles</taxon>
        <taxon>Oomycota</taxon>
        <taxon>Peronosporomycetes</taxon>
        <taxon>Peronosporales</taxon>
        <taxon>Peronosporaceae</taxon>
        <taxon>Phytophthora</taxon>
    </lineage>
</organism>
<dbReference type="Gene3D" id="2.60.40.420">
    <property type="entry name" value="Cupredoxins - blue copper proteins"/>
    <property type="match status" value="1"/>
</dbReference>
<dbReference type="SUPFAM" id="SSF49503">
    <property type="entry name" value="Cupredoxins"/>
    <property type="match status" value="1"/>
</dbReference>
<evidence type="ECO:0000259" key="1">
    <source>
        <dbReference type="Pfam" id="PF07731"/>
    </source>
</evidence>
<reference evidence="2 3" key="1">
    <citation type="submission" date="2024-09" db="EMBL/GenBank/DDBJ databases">
        <title>Genome sequencing and assembly of Phytophthora oleae, isolate VK10A, causative agent of rot of olive drupes.</title>
        <authorList>
            <person name="Conti Taguali S."/>
            <person name="Riolo M."/>
            <person name="La Spada F."/>
            <person name="Cacciola S.O."/>
            <person name="Dionisio G."/>
        </authorList>
    </citation>
    <scope>NUCLEOTIDE SEQUENCE [LARGE SCALE GENOMIC DNA]</scope>
    <source>
        <strain evidence="2 3">VK10A</strain>
    </source>
</reference>
<accession>A0ABD3FU70</accession>
<name>A0ABD3FU70_9STRA</name>
<comment type="caution">
    <text evidence="2">The sequence shown here is derived from an EMBL/GenBank/DDBJ whole genome shotgun (WGS) entry which is preliminary data.</text>
</comment>
<gene>
    <name evidence="2" type="ORF">V7S43_005352</name>
</gene>
<keyword evidence="3" id="KW-1185">Reference proteome</keyword>
<dbReference type="AlphaFoldDB" id="A0ABD3FU70"/>
<dbReference type="InterPro" id="IPR011706">
    <property type="entry name" value="Cu-oxidase_C"/>
</dbReference>
<dbReference type="PANTHER" id="PTHR11709">
    <property type="entry name" value="MULTI-COPPER OXIDASE"/>
    <property type="match status" value="1"/>
</dbReference>
<dbReference type="InterPro" id="IPR008972">
    <property type="entry name" value="Cupredoxin"/>
</dbReference>
<dbReference type="EMBL" id="JBIMZQ010000008">
    <property type="protein sequence ID" value="KAL3669981.1"/>
    <property type="molecule type" value="Genomic_DNA"/>
</dbReference>
<dbReference type="Pfam" id="PF07731">
    <property type="entry name" value="Cu-oxidase_2"/>
    <property type="match status" value="1"/>
</dbReference>
<feature type="domain" description="Plastocyanin-like" evidence="1">
    <location>
        <begin position="2"/>
        <end position="106"/>
    </location>
</feature>
<dbReference type="Proteomes" id="UP001632037">
    <property type="component" value="Unassembled WGS sequence"/>
</dbReference>
<sequence>MLVNDINEQHPFHMHTHAPWIVRSGTASLEDIRSNNLPPLKLQGAMIRDVYTVPLCTTNGDGDCIDGGYVVLRFTADNPGVWIMRCHIYMYWHLADGLVMIFLEGEDMLQEAGVVVVLQQRVES</sequence>
<proteinExistence type="predicted"/>
<dbReference type="PANTHER" id="PTHR11709:SF511">
    <property type="entry name" value="LACCASE"/>
    <property type="match status" value="1"/>
</dbReference>
<protein>
    <recommendedName>
        <fullName evidence="1">Plastocyanin-like domain-containing protein</fullName>
    </recommendedName>
</protein>
<evidence type="ECO:0000313" key="2">
    <source>
        <dbReference type="EMBL" id="KAL3669981.1"/>
    </source>
</evidence>
<evidence type="ECO:0000313" key="3">
    <source>
        <dbReference type="Proteomes" id="UP001632037"/>
    </source>
</evidence>